<dbReference type="EMBL" id="UINC01015172">
    <property type="protein sequence ID" value="SVA64086.1"/>
    <property type="molecule type" value="Genomic_DNA"/>
</dbReference>
<dbReference type="AlphaFoldDB" id="A0A381XH63"/>
<accession>A0A381XH63</accession>
<proteinExistence type="predicted"/>
<dbReference type="InterPro" id="IPR043777">
    <property type="entry name" value="DUF5719"/>
</dbReference>
<gene>
    <name evidence="1" type="ORF">METZ01_LOCUS116940</name>
</gene>
<name>A0A381XH63_9ZZZZ</name>
<dbReference type="Pfam" id="PF18986">
    <property type="entry name" value="DUF5719"/>
    <property type="match status" value="1"/>
</dbReference>
<sequence>MPALVVLVALLLGSSALAVADPEERRDDRPTAAPSAMALAGESSDLWFCLGPTTALDGVDHRVVEMASISAGPTDGRVIVVDDRGRAVERAFRLDAGDRLEIRPGRFVPGSAFAAVTVEVPGGAVVVGQRVEGDGVDQRPCLTRTSDSWLVPWSTTARPGNRTWLLLHNPFPASAVADLRFVGDIGRRETLDSQGLVVPGRSVVAYDVSARIADSAVVSAVVDVRVGQLVAARLQLSDGRGPTGLRGLDLAPGTPDVADRLFVPGAGPAGDLAVVVLNPGFETVELEVVARTSPADGFVEPWPVVLRAGQRHVVNLGDGRLDGVGPFGIEVRSLDGRPLAASLVRRGPGGPDDVVPPDLAVRPATGVAARGWVVDLGERFASFDDVLAVANPSGSGIATLEVKVLAGQAPDGLPTVVELDPGSQVAFDLGAGAPVVLAVESTAPVVASVREASGFGSTAGQAVAVAGTEGWPDR</sequence>
<evidence type="ECO:0000313" key="1">
    <source>
        <dbReference type="EMBL" id="SVA64086.1"/>
    </source>
</evidence>
<protein>
    <submittedName>
        <fullName evidence="1">Uncharacterized protein</fullName>
    </submittedName>
</protein>
<organism evidence="1">
    <name type="scientific">marine metagenome</name>
    <dbReference type="NCBI Taxonomy" id="408172"/>
    <lineage>
        <taxon>unclassified sequences</taxon>
        <taxon>metagenomes</taxon>
        <taxon>ecological metagenomes</taxon>
    </lineage>
</organism>
<reference evidence="1" key="1">
    <citation type="submission" date="2018-05" db="EMBL/GenBank/DDBJ databases">
        <authorList>
            <person name="Lanie J.A."/>
            <person name="Ng W.-L."/>
            <person name="Kazmierczak K.M."/>
            <person name="Andrzejewski T.M."/>
            <person name="Davidsen T.M."/>
            <person name="Wayne K.J."/>
            <person name="Tettelin H."/>
            <person name="Glass J.I."/>
            <person name="Rusch D."/>
            <person name="Podicherti R."/>
            <person name="Tsui H.-C.T."/>
            <person name="Winkler M.E."/>
        </authorList>
    </citation>
    <scope>NUCLEOTIDE SEQUENCE</scope>
</reference>